<feature type="domain" description="Cytochrome c oxidase assembly factor 3 mitochondrial coiled-coil" evidence="8">
    <location>
        <begin position="33"/>
        <end position="79"/>
    </location>
</feature>
<gene>
    <name evidence="10" type="primary">Ccdc56</name>
</gene>
<accession>A0A9R1TX09</accession>
<keyword evidence="5 7" id="KW-0496">Mitochondrion</keyword>
<dbReference type="InterPro" id="IPR018628">
    <property type="entry name" value="Coa3_CC"/>
</dbReference>
<dbReference type="GeneID" id="105265295"/>
<evidence type="ECO:0000256" key="4">
    <source>
        <dbReference type="ARBA" id="ARBA00022989"/>
    </source>
</evidence>
<evidence type="ECO:0000256" key="2">
    <source>
        <dbReference type="ARBA" id="ARBA00007035"/>
    </source>
</evidence>
<evidence type="ECO:0000256" key="7">
    <source>
        <dbReference type="RuleBase" id="RU367056"/>
    </source>
</evidence>
<dbReference type="GO" id="GO:0033617">
    <property type="term" value="P:mitochondrial respiratory chain complex IV assembly"/>
    <property type="evidence" value="ECO:0007669"/>
    <property type="project" value="UniProtKB-UniRule"/>
</dbReference>
<keyword evidence="7" id="KW-0999">Mitochondrion inner membrane</keyword>
<evidence type="ECO:0000256" key="6">
    <source>
        <dbReference type="ARBA" id="ARBA00023136"/>
    </source>
</evidence>
<evidence type="ECO:0000256" key="3">
    <source>
        <dbReference type="ARBA" id="ARBA00022692"/>
    </source>
</evidence>
<dbReference type="KEGG" id="fas:105265295"/>
<dbReference type="RefSeq" id="XP_011301016.1">
    <property type="nucleotide sequence ID" value="XM_011302714.1"/>
</dbReference>
<dbReference type="InterPro" id="IPR041752">
    <property type="entry name" value="Coa3"/>
</dbReference>
<keyword evidence="6 7" id="KW-0472">Membrane</keyword>
<dbReference type="GO" id="GO:0005743">
    <property type="term" value="C:mitochondrial inner membrane"/>
    <property type="evidence" value="ECO:0007669"/>
    <property type="project" value="UniProtKB-UniRule"/>
</dbReference>
<dbReference type="CTD" id="39320"/>
<evidence type="ECO:0000259" key="8">
    <source>
        <dbReference type="Pfam" id="PF09813"/>
    </source>
</evidence>
<organism evidence="9 10">
    <name type="scientific">Fopius arisanus</name>
    <dbReference type="NCBI Taxonomy" id="64838"/>
    <lineage>
        <taxon>Eukaryota</taxon>
        <taxon>Metazoa</taxon>
        <taxon>Ecdysozoa</taxon>
        <taxon>Arthropoda</taxon>
        <taxon>Hexapoda</taxon>
        <taxon>Insecta</taxon>
        <taxon>Pterygota</taxon>
        <taxon>Neoptera</taxon>
        <taxon>Endopterygota</taxon>
        <taxon>Hymenoptera</taxon>
        <taxon>Apocrita</taxon>
        <taxon>Ichneumonoidea</taxon>
        <taxon>Braconidae</taxon>
        <taxon>Opiinae</taxon>
        <taxon>Fopius</taxon>
    </lineage>
</organism>
<proteinExistence type="inferred from homology"/>
<dbReference type="Proteomes" id="UP000694866">
    <property type="component" value="Unplaced"/>
</dbReference>
<dbReference type="AlphaFoldDB" id="A0A9R1TX09"/>
<keyword evidence="4 7" id="KW-1133">Transmembrane helix</keyword>
<keyword evidence="9" id="KW-1185">Reference proteome</keyword>
<dbReference type="OrthoDB" id="10018333at2759"/>
<comment type="function">
    <text evidence="7">Required for assembly of cytochrome c oxidase (complex IV).</text>
</comment>
<reference evidence="10" key="1">
    <citation type="submission" date="2025-08" db="UniProtKB">
        <authorList>
            <consortium name="RefSeq"/>
        </authorList>
    </citation>
    <scope>IDENTIFICATION</scope>
    <source>
        <strain evidence="10">USDA-PBARC FA_bdor</strain>
        <tissue evidence="10">Whole organism</tissue>
    </source>
</reference>
<comment type="similarity">
    <text evidence="2 7">Belongs to the COA3 family.</text>
</comment>
<comment type="subunit">
    <text evidence="7">Component of 250-400 kDa complexes called cytochrome oxidase assembly intermediates or COA complexes.</text>
</comment>
<evidence type="ECO:0000256" key="5">
    <source>
        <dbReference type="ARBA" id="ARBA00023128"/>
    </source>
</evidence>
<sequence>MEGETMPKVDLAKESSKLSISDLHWMKVIEKQNLERVQKLKLERKRNTVIGLVLATVAASIYAYTIHAVKQENYFDDFEVPETVSDDD</sequence>
<dbReference type="PANTHER" id="PTHR15642">
    <property type="entry name" value="CYTOCHROME C OXIDASE ASSEMBLY FACTOR 3, MITOCHONDRIAL"/>
    <property type="match status" value="1"/>
</dbReference>
<comment type="subcellular location">
    <subcellularLocation>
        <location evidence="1">Mitochondrion membrane</location>
        <topology evidence="1">Single-pass membrane protein</topology>
    </subcellularLocation>
</comment>
<evidence type="ECO:0000313" key="9">
    <source>
        <dbReference type="Proteomes" id="UP000694866"/>
    </source>
</evidence>
<dbReference type="PANTHER" id="PTHR15642:SF3">
    <property type="entry name" value="CYTOCHROME C OXIDASE ASSEMBLY FACTOR 3 HOMOLOG, MITOCHONDRIAL"/>
    <property type="match status" value="1"/>
</dbReference>
<evidence type="ECO:0000313" key="10">
    <source>
        <dbReference type="RefSeq" id="XP_011301016.1"/>
    </source>
</evidence>
<dbReference type="Pfam" id="PF09813">
    <property type="entry name" value="Coa3_cc"/>
    <property type="match status" value="1"/>
</dbReference>
<feature type="transmembrane region" description="Helical" evidence="7">
    <location>
        <begin position="49"/>
        <end position="69"/>
    </location>
</feature>
<protein>
    <recommendedName>
        <fullName evidence="7">Cytochrome c oxidase assembly factor 3</fullName>
    </recommendedName>
</protein>
<name>A0A9R1TX09_9HYME</name>
<keyword evidence="3 7" id="KW-0812">Transmembrane</keyword>
<evidence type="ECO:0000256" key="1">
    <source>
        <dbReference type="ARBA" id="ARBA00004304"/>
    </source>
</evidence>